<dbReference type="Pfam" id="PF13274">
    <property type="entry name" value="SocA_Panacea"/>
    <property type="match status" value="1"/>
</dbReference>
<dbReference type="AlphaFoldDB" id="A0A5Q0C356"/>
<accession>A0A5Q0C356</accession>
<name>A0A5Q0C356_9HYPH</name>
<evidence type="ECO:0000313" key="2">
    <source>
        <dbReference type="EMBL" id="QFY59873.1"/>
    </source>
</evidence>
<dbReference type="RefSeq" id="WP_153270180.1">
    <property type="nucleotide sequence ID" value="NZ_CP043498.1"/>
</dbReference>
<dbReference type="KEGG" id="rgr:FZ934_05160"/>
<evidence type="ECO:0000259" key="1">
    <source>
        <dbReference type="Pfam" id="PF13274"/>
    </source>
</evidence>
<reference evidence="2 3" key="1">
    <citation type="submission" date="2019-08" db="EMBL/GenBank/DDBJ databases">
        <title>Prosopis cineraria nodule microbiome.</title>
        <authorList>
            <person name="Ali R."/>
            <person name="Chaluvadi S.R."/>
            <person name="Wang X."/>
        </authorList>
    </citation>
    <scope>NUCLEOTIDE SEQUENCE [LARGE SCALE GENOMIC DNA]</scope>
    <source>
        <strain evidence="2 3">BG7</strain>
    </source>
</reference>
<protein>
    <submittedName>
        <fullName evidence="2">DUF4065 domain-containing protein</fullName>
    </submittedName>
</protein>
<sequence length="168" mass="19209">MPEDARAIANFLLSLAWSRGLEVSHLQLQKILFFAHAWHLGKYGEPLIGQPFEAWQYGPVVRVVYDQLKRFRSDSVREKLTKIDVQTGGVIEARASFSEEKTQFLIDLFEYYHSFHPYNLVDLTHERDGPWDKVWRKAGDGAVAGMAIPNESIKLWILRAGGNGVRPL</sequence>
<evidence type="ECO:0000313" key="3">
    <source>
        <dbReference type="Proteomes" id="UP000326881"/>
    </source>
</evidence>
<proteinExistence type="predicted"/>
<organism evidence="2 3">
    <name type="scientific">Rhizobium grahamii</name>
    <dbReference type="NCBI Taxonomy" id="1120045"/>
    <lineage>
        <taxon>Bacteria</taxon>
        <taxon>Pseudomonadati</taxon>
        <taxon>Pseudomonadota</taxon>
        <taxon>Alphaproteobacteria</taxon>
        <taxon>Hyphomicrobiales</taxon>
        <taxon>Rhizobiaceae</taxon>
        <taxon>Rhizobium/Agrobacterium group</taxon>
        <taxon>Rhizobium</taxon>
    </lineage>
</organism>
<dbReference type="EMBL" id="CP043498">
    <property type="protein sequence ID" value="QFY59873.1"/>
    <property type="molecule type" value="Genomic_DNA"/>
</dbReference>
<feature type="domain" description="Antitoxin SocA-like Panacea" evidence="1">
    <location>
        <begin position="28"/>
        <end position="131"/>
    </location>
</feature>
<dbReference type="Proteomes" id="UP000326881">
    <property type="component" value="Chromosome"/>
</dbReference>
<dbReference type="InterPro" id="IPR025272">
    <property type="entry name" value="SocA_Panacea"/>
</dbReference>
<dbReference type="OrthoDB" id="9799173at2"/>
<gene>
    <name evidence="2" type="ORF">FZ934_05160</name>
</gene>
<keyword evidence="3" id="KW-1185">Reference proteome</keyword>